<dbReference type="Pfam" id="PF14765">
    <property type="entry name" value="PS-DH"/>
    <property type="match status" value="1"/>
</dbReference>
<dbReference type="InterPro" id="IPR057326">
    <property type="entry name" value="KR_dom"/>
</dbReference>
<dbReference type="NCBIfam" id="TIGR01733">
    <property type="entry name" value="AA-adenyl-dom"/>
    <property type="match status" value="1"/>
</dbReference>
<dbReference type="SUPFAM" id="SSF53901">
    <property type="entry name" value="Thiolase-like"/>
    <property type="match status" value="1"/>
</dbReference>
<dbReference type="Pfam" id="PF16197">
    <property type="entry name" value="KAsynt_C_assoc"/>
    <property type="match status" value="1"/>
</dbReference>
<dbReference type="Pfam" id="PF00698">
    <property type="entry name" value="Acyl_transf_1"/>
    <property type="match status" value="1"/>
</dbReference>
<dbReference type="InterPro" id="IPR001227">
    <property type="entry name" value="Ac_transferase_dom_sf"/>
</dbReference>
<dbReference type="InterPro" id="IPR014031">
    <property type="entry name" value="Ketoacyl_synth_C"/>
</dbReference>
<dbReference type="GO" id="GO:0004315">
    <property type="term" value="F:3-oxoacyl-[acyl-carrier-protein] synthase activity"/>
    <property type="evidence" value="ECO:0007669"/>
    <property type="project" value="InterPro"/>
</dbReference>
<dbReference type="SMART" id="SM00826">
    <property type="entry name" value="PKS_DH"/>
    <property type="match status" value="1"/>
</dbReference>
<dbReference type="Pfam" id="PF08659">
    <property type="entry name" value="KR"/>
    <property type="match status" value="1"/>
</dbReference>
<dbReference type="InterPro" id="IPR045851">
    <property type="entry name" value="AMP-bd_C_sf"/>
</dbReference>
<dbReference type="PROSITE" id="PS50075">
    <property type="entry name" value="CARRIER"/>
    <property type="match status" value="2"/>
</dbReference>
<dbReference type="InterPro" id="IPR013968">
    <property type="entry name" value="PKS_KR"/>
</dbReference>
<evidence type="ECO:0000313" key="13">
    <source>
        <dbReference type="Proteomes" id="UP000277921"/>
    </source>
</evidence>
<feature type="active site" description="Proton donor; for dehydratase activity" evidence="8">
    <location>
        <position position="1118"/>
    </location>
</feature>
<dbReference type="InterPro" id="IPR020806">
    <property type="entry name" value="PKS_PP-bd"/>
</dbReference>
<dbReference type="Proteomes" id="UP000277921">
    <property type="component" value="Unassembled WGS sequence"/>
</dbReference>
<keyword evidence="6" id="KW-0677">Repeat</keyword>
<reference evidence="12 13" key="1">
    <citation type="submission" date="2018-08" db="EMBL/GenBank/DDBJ databases">
        <title>Comparative analysis of Burkholderia isolates from Puerto Rico.</title>
        <authorList>
            <person name="Hall C."/>
            <person name="Sahl J."/>
            <person name="Wagner D."/>
        </authorList>
    </citation>
    <scope>NUCLEOTIDE SEQUENCE [LARGE SCALE GENOMIC DNA]</scope>
    <source>
        <strain evidence="12 13">Bp9025</strain>
    </source>
</reference>
<dbReference type="Pfam" id="PF00109">
    <property type="entry name" value="ketoacyl-synt"/>
    <property type="match status" value="1"/>
</dbReference>
<dbReference type="InterPro" id="IPR018201">
    <property type="entry name" value="Ketoacyl_synth_AS"/>
</dbReference>
<gene>
    <name evidence="12" type="ORF">DF051_32510</name>
</gene>
<dbReference type="InterPro" id="IPR036291">
    <property type="entry name" value="NAD(P)-bd_dom_sf"/>
</dbReference>
<feature type="domain" description="Ketosynthase family 3 (KS3)" evidence="10">
    <location>
        <begin position="8"/>
        <end position="425"/>
    </location>
</feature>
<dbReference type="InterPro" id="IPR032821">
    <property type="entry name" value="PKS_assoc"/>
</dbReference>
<feature type="domain" description="PKS/mFAS DH" evidence="11">
    <location>
        <begin position="903"/>
        <end position="1200"/>
    </location>
</feature>
<comment type="similarity">
    <text evidence="7">In the C-terminal section; belongs to the NRP synthetase family.</text>
</comment>
<dbReference type="PROSITE" id="PS00455">
    <property type="entry name" value="AMP_BINDING"/>
    <property type="match status" value="1"/>
</dbReference>
<dbReference type="GO" id="GO:0004312">
    <property type="term" value="F:fatty acid synthase activity"/>
    <property type="evidence" value="ECO:0007669"/>
    <property type="project" value="TreeGrafter"/>
</dbReference>
<evidence type="ECO:0000313" key="12">
    <source>
        <dbReference type="EMBL" id="RQT07404.1"/>
    </source>
</evidence>
<dbReference type="InterPro" id="IPR020845">
    <property type="entry name" value="AMP-binding_CS"/>
</dbReference>
<dbReference type="SMART" id="SM00825">
    <property type="entry name" value="PKS_KS"/>
    <property type="match status" value="1"/>
</dbReference>
<evidence type="ECO:0000256" key="8">
    <source>
        <dbReference type="PROSITE-ProRule" id="PRU01363"/>
    </source>
</evidence>
<dbReference type="InterPro" id="IPR042104">
    <property type="entry name" value="PKS_dehydratase_sf"/>
</dbReference>
<dbReference type="InterPro" id="IPR023213">
    <property type="entry name" value="CAT-like_dom_sf"/>
</dbReference>
<dbReference type="InterPro" id="IPR042099">
    <property type="entry name" value="ANL_N_sf"/>
</dbReference>
<dbReference type="SUPFAM" id="SSF47336">
    <property type="entry name" value="ACP-like"/>
    <property type="match status" value="2"/>
</dbReference>
<keyword evidence="5" id="KW-0808">Transferase</keyword>
<dbReference type="InterPro" id="IPR049552">
    <property type="entry name" value="PKS_DH_N"/>
</dbReference>
<evidence type="ECO:0000259" key="11">
    <source>
        <dbReference type="PROSITE" id="PS52019"/>
    </source>
</evidence>
<name>A0A3N8P6F8_9BURK</name>
<dbReference type="SMART" id="SM00822">
    <property type="entry name" value="PKS_KR"/>
    <property type="match status" value="1"/>
</dbReference>
<dbReference type="InterPro" id="IPR020807">
    <property type="entry name" value="PKS_DH"/>
</dbReference>
<dbReference type="Gene3D" id="3.40.47.10">
    <property type="match status" value="1"/>
</dbReference>
<evidence type="ECO:0000256" key="3">
    <source>
        <dbReference type="ARBA" id="ARBA00022553"/>
    </source>
</evidence>
<dbReference type="CDD" id="cd00833">
    <property type="entry name" value="PKS"/>
    <property type="match status" value="1"/>
</dbReference>
<dbReference type="Pfam" id="PF02801">
    <property type="entry name" value="Ketoacyl-synt_C"/>
    <property type="match status" value="1"/>
</dbReference>
<dbReference type="EMBL" id="QTQV01000027">
    <property type="protein sequence ID" value="RQT07404.1"/>
    <property type="molecule type" value="Genomic_DNA"/>
</dbReference>
<dbReference type="InterPro" id="IPR016036">
    <property type="entry name" value="Malonyl_transacylase_ACP-bd"/>
</dbReference>
<feature type="region of interest" description="C-terminal hotdog fold" evidence="8">
    <location>
        <begin position="1059"/>
        <end position="1200"/>
    </location>
</feature>
<evidence type="ECO:0000256" key="6">
    <source>
        <dbReference type="ARBA" id="ARBA00022737"/>
    </source>
</evidence>
<dbReference type="PROSITE" id="PS52019">
    <property type="entry name" value="PKS_MFAS_DH"/>
    <property type="match status" value="1"/>
</dbReference>
<evidence type="ECO:0000259" key="10">
    <source>
        <dbReference type="PROSITE" id="PS52004"/>
    </source>
</evidence>
<dbReference type="Gene3D" id="1.10.1200.10">
    <property type="entry name" value="ACP-like"/>
    <property type="match status" value="2"/>
</dbReference>
<evidence type="ECO:0000256" key="1">
    <source>
        <dbReference type="ARBA" id="ARBA00001957"/>
    </source>
</evidence>
<accession>A0A3N8P6F8</accession>
<evidence type="ECO:0000256" key="7">
    <source>
        <dbReference type="ARBA" id="ARBA00029443"/>
    </source>
</evidence>
<evidence type="ECO:0000256" key="5">
    <source>
        <dbReference type="ARBA" id="ARBA00022679"/>
    </source>
</evidence>
<dbReference type="Gene3D" id="3.10.129.110">
    <property type="entry name" value="Polyketide synthase dehydratase"/>
    <property type="match status" value="1"/>
</dbReference>
<dbReference type="Pfam" id="PF21089">
    <property type="entry name" value="PKS_DH_N"/>
    <property type="match status" value="1"/>
</dbReference>
<dbReference type="InterPro" id="IPR049900">
    <property type="entry name" value="PKS_mFAS_DH"/>
</dbReference>
<dbReference type="GO" id="GO:0016874">
    <property type="term" value="F:ligase activity"/>
    <property type="evidence" value="ECO:0007669"/>
    <property type="project" value="UniProtKB-KW"/>
</dbReference>
<dbReference type="SUPFAM" id="SSF52777">
    <property type="entry name" value="CoA-dependent acyltransferases"/>
    <property type="match status" value="2"/>
</dbReference>
<comment type="caution">
    <text evidence="12">The sequence shown here is derived from an EMBL/GenBank/DDBJ whole genome shotgun (WGS) entry which is preliminary data.</text>
</comment>
<dbReference type="InterPro" id="IPR050091">
    <property type="entry name" value="PKS_NRPS_Biosynth_Enz"/>
</dbReference>
<dbReference type="InterPro" id="IPR013120">
    <property type="entry name" value="FAR_NAD-bd"/>
</dbReference>
<dbReference type="SUPFAM" id="SSF56801">
    <property type="entry name" value="Acetyl-CoA synthetase-like"/>
    <property type="match status" value="1"/>
</dbReference>
<dbReference type="InterPro" id="IPR020841">
    <property type="entry name" value="PKS_Beta-ketoAc_synthase_dom"/>
</dbReference>
<dbReference type="SUPFAM" id="SSF52151">
    <property type="entry name" value="FabD/lysophospholipase-like"/>
    <property type="match status" value="1"/>
</dbReference>
<feature type="domain" description="Carrier" evidence="9">
    <location>
        <begin position="2779"/>
        <end position="2854"/>
    </location>
</feature>
<dbReference type="InterPro" id="IPR016035">
    <property type="entry name" value="Acyl_Trfase/lysoPLipase"/>
</dbReference>
<dbReference type="SUPFAM" id="SSF55048">
    <property type="entry name" value="Probable ACP-binding domain of malonyl-CoA ACP transacylase"/>
    <property type="match status" value="1"/>
</dbReference>
<dbReference type="GO" id="GO:0006633">
    <property type="term" value="P:fatty acid biosynthetic process"/>
    <property type="evidence" value="ECO:0007669"/>
    <property type="project" value="InterPro"/>
</dbReference>
<dbReference type="SUPFAM" id="SSF51735">
    <property type="entry name" value="NAD(P)-binding Rossmann-fold domains"/>
    <property type="match status" value="2"/>
</dbReference>
<dbReference type="InterPro" id="IPR016039">
    <property type="entry name" value="Thiolase-like"/>
</dbReference>
<dbReference type="GO" id="GO:0031177">
    <property type="term" value="F:phosphopantetheine binding"/>
    <property type="evidence" value="ECO:0007669"/>
    <property type="project" value="InterPro"/>
</dbReference>
<dbReference type="PANTHER" id="PTHR43775:SF37">
    <property type="entry name" value="SI:DKEY-61P9.11"/>
    <property type="match status" value="1"/>
</dbReference>
<evidence type="ECO:0000256" key="4">
    <source>
        <dbReference type="ARBA" id="ARBA00022598"/>
    </source>
</evidence>
<evidence type="ECO:0000256" key="2">
    <source>
        <dbReference type="ARBA" id="ARBA00022450"/>
    </source>
</evidence>
<feature type="domain" description="Carrier" evidence="9">
    <location>
        <begin position="1682"/>
        <end position="1763"/>
    </location>
</feature>
<keyword evidence="4" id="KW-0436">Ligase</keyword>
<dbReference type="PROSITE" id="PS00012">
    <property type="entry name" value="PHOSPHOPANTETHEINE"/>
    <property type="match status" value="1"/>
</dbReference>
<dbReference type="Gene3D" id="3.40.50.720">
    <property type="entry name" value="NAD(P)-binding Rossmann-like Domain"/>
    <property type="match status" value="2"/>
</dbReference>
<sequence>MKQRERVPEEISIVGMACELPGTAHSLDAFRAVVLDGREATGPMPAGRFGADGAATPPQALHGGFLARSPWAFDPAVFSIAPKEAIYMDPQHRLLLETSYHAIEDAGIDPSSLRKQRWGVFVGLSTLDYARRMASSDDYNGFLSRGALGSMAAGRIAYHLGLEGPAFVVDTACSSSLVAVHQALGALAAGECDAAIVAGASLMLTHDYSVDLAQAGMLAADGRCKTFTRHADGFARGEGIGAVVLMRQSDAARTGKRIYANLLGSAVNSDGRSNGITAPSQAAQRRVIEDALSSAALTPADVSYVETHGTGTDLGDRIELSALADVFGKRVHPLYLGAVKANIGHCEGSAGIASLIKAALCVSARQLAPHCMADEISEDLPLARFQGVIPATATRWQPDDPDGRLIAGVSSFGMSGTNAHVVLGESRAHRAAAPAAERRSGASLLFLSARTPASVQALADAYADAIEASPDIDLHALCDAALANRQVWPHASIAVAAGSPAELVDRLRERCAAPVPTTRLQRVAMVFTGQGSQYAGMSRSLFDANRRFRALLTEFADHVDRIVGWSTPLLPRMLATGQAEGATLPLVREQRTSQLSLLVLQCALARFWQELGCRPYAVLGHSVGEYAAAWFAGAFDFDTAARLVLARADAMERACTVSPGKMLSIAAPRQIVEALIDEVNQGLPSAALWLSALNAPESTVVAGSEAAVLAAAEHARRQGLTTLPLDTQGAFHTPLMQSAADEFAAHAARLLAGGVAVARPSVRFVSSVEGWVGSVQMDAAPGSPAYWAEQIVRPVDFAGAAAGLVGDDVDAVLEIGPRPVLCGLVAATARAARRGLACLPSIDRRGADDETFLRAAGRLAEGGALDIRKAMQAFGDARAAGPFVELPTYRFDHTLLQPASWPHTVSRASTRAAPPQPLRDAPAWSGIDFRATLQVDLGTPALDWINQHRIHGRAIVPGAFYLSTGVALAMQAIARARRQGPAGAMIQLDDLTVSRPLVFDDPATTHEVACQVAGPAHDGRYTIVYRLPDDGDAELARVHVASEHAPLPPSSGRFDEQPGEWARPDAFFDEYARRGVQYGPLFQRIAAYQRVSDTEVRCRIAPPDAQPALPLSHSAFIDTCFQSLGVCRGRPESAYAPVALESIRIDPDARWSSALTCRAVLRESSDTMLVGDVLVQDESGRDVATLHGVTCVRLSASAAERHDVHFRVEWVRDGVPAVLAGASLTDETWLLLAPADAPAPDRWHEGLAARGAASRLLALPGASHRDGKPIDEPQADAARVRTIVVWAPHAWLSGAASYGAVAAFVRDVRRSIETVSDRQPGQPLQVCLVTETGHAAPDVLGAATMQALAVHLQAELPTLDAAMLEVAVAGDHVVDAILAVRDVKPGITSRRIATPLWRIDDAGLARRETVAGLPEGDGGNALRPRGDGRYLVTGAFGGAGKHLVEHLVDDCGCRNLVLMRRRALTPDDEDHRWVAGLRERSGATIQLLVADLAAAEVDGAWLTAHAGALDGIFHLAGATADRNILDTDAAQLGTVLGAKLRGASVLHDYACGQPSIGFIVYFSSLASLVESPGQISYAIANAGLQRLAAHGASLGLPAVVVDWGPWADTGMLKRVGGRAPSRALRRLQPLAPQAACAALTAAMGRIGHGAHLAIYRVVPEAPARSGDPVATRDATATAIGPESAATTADGAFALLTGLIAAETGHAPHQIARTSTLDELGLDSVGTIRIRSELQGRLGLSLPASLFFDSATLADIHDRLVESMSRATATAHAEAAPVKEGGAPSRVPLSYNQFAIWYEQIRHRDSRAYNCAVGWRVAGDGLDLDRLAARWRALLGEHELLRATFDEVEHEPGYVVHSLDETLSRCAIATEDAASGADVDARIQALLAASPDLATDFATRVNVLRVSPREWYLVVTSNHLVMDAATIFIVGVQLLQAMCGTTAPLVDSDAPYRDFVATQRALEATTLTAAHAFFVERIIDGDGVPVSVDLPVDRVRTEQGAKTGGTVRVPVSRRLADQLNAMPGGRRAAVHLATWLLLLARYSNQNRVITGVAFNGRSAQRWRNTVGHFVNVLPLVSEVDENQTVTAALDRVRRALFELVDYQDVPLALLMRDERLRSASRSAGLFQTYFNYFDASEMVVDVGARCDATPLDITQQEAQFDLSAWVTQRQHDWAIDLKYADAVFDRATVEQIAEHYATLLVALSDPGHAEREVGSITMLPADQLRLLASGCGPVPRDTRDVDPSDTACVHEQFARRAQETPDAVAIEWGERRLTYRELNALADTVAETLHRQGVGSETTVGILMPRFGCPESIIAILAIWKCAAAYVALDLKHPAARTGYMIDTARCAMVLTQRHRLSDDVRQALAERDALGLCNVVLRADHSAIDCDVVQAGRVQHHARLEPNGDYADRGGKLAYVLFTSGSTGNPKGVLVEHLGLTQRLRWMERHFGFSASDRFLQGTVLTFDISVPEFCLPLMTGGVVVLMEETDGPAGHAAVCVRHDVTMMSTVPSLLNLLLEPLTRCPTLRHVISVGEALMQPVVRAWLASGTTTTLNNLYGPTEVTIYATHHACTEVPDGPGASIGLACDGVRCWVLDARGRPVPPGVPGELYLGGSGVARGYIGTLKTPDAFSANPYQDGATRMYRTGDIVKWRRDGELDYIGRNDFRVKLRGLLVELGEIEHVLMSHPGVRHASALVVDVGAASSVGRQIVGCVIADGFDEPAVLAGAKARLPDYMVPWRLMPFDAFPSNSSGKVDRKALTERVLARIEQDADARRPADAAEALSPEQAALCTLWKTQLDLASIGTRENFFQLGGDSLSLTRMVLAAERELALKVDFSRFLTNPTIDGFLAACAHRPDGATTTNDAVSRQEDAPYAADLAAAATLPAFTGTAAKATDAYLLTGATGHLGAWLLRMLLEETHADVYVLVRGNDDADARARLDARYRAMFGGALPVARVRICRGDATLPRFGMDDDSHAQLLTHVTQVVHCAAHVNHAADYAFMREGNVGASRHVLAFASAAKVAHVHYISTQYTELGSLPEHWLDHAAIRALSSGYERSKFVAEACFAQSVLHGYPTSIYRLPLLIDDRDPNLKRQNHFVAFSNKCVAMGAYPDLPVAVPVMPTEHVARYIVRRSKVTMMSAVRNVHIDDLDFRAIVARLRNGSALRGIPAAEWVARARDETPESDPFFRMLPLYSALGDGVGSGRPVEHAAYLDELGRLEMPAADDSGNWLLDTTAACLDRLAAL</sequence>
<keyword evidence="2" id="KW-0596">Phosphopantetheine</keyword>
<dbReference type="RefSeq" id="WP_124584258.1">
    <property type="nucleotide sequence ID" value="NZ_QTQV01000027.1"/>
</dbReference>
<proteinExistence type="inferred from homology"/>
<dbReference type="InterPro" id="IPR049551">
    <property type="entry name" value="PKS_DH_C"/>
</dbReference>
<dbReference type="InterPro" id="IPR000873">
    <property type="entry name" value="AMP-dep_synth/lig_dom"/>
</dbReference>
<dbReference type="Pfam" id="PF00501">
    <property type="entry name" value="AMP-binding"/>
    <property type="match status" value="1"/>
</dbReference>
<protein>
    <submittedName>
        <fullName evidence="12">Amino acid adenylation domain-containing protein</fullName>
    </submittedName>
</protein>
<dbReference type="CDD" id="cd05930">
    <property type="entry name" value="A_NRPS"/>
    <property type="match status" value="1"/>
</dbReference>
<dbReference type="InterPro" id="IPR006162">
    <property type="entry name" value="Ppantetheine_attach_site"/>
</dbReference>
<dbReference type="PROSITE" id="PS52004">
    <property type="entry name" value="KS3_2"/>
    <property type="match status" value="1"/>
</dbReference>
<dbReference type="Gene3D" id="3.40.366.10">
    <property type="entry name" value="Malonyl-Coenzyme A Acyl Carrier Protein, domain 2"/>
    <property type="match status" value="1"/>
</dbReference>
<dbReference type="InterPro" id="IPR009081">
    <property type="entry name" value="PP-bd_ACP"/>
</dbReference>
<dbReference type="Pfam" id="PF00550">
    <property type="entry name" value="PP-binding"/>
    <property type="match status" value="2"/>
</dbReference>
<dbReference type="Pfam" id="PF07993">
    <property type="entry name" value="NAD_binding_4"/>
    <property type="match status" value="1"/>
</dbReference>
<feature type="region of interest" description="N-terminal hotdog fold" evidence="8">
    <location>
        <begin position="903"/>
        <end position="1045"/>
    </location>
</feature>
<dbReference type="Gene3D" id="3.30.70.3290">
    <property type="match status" value="1"/>
</dbReference>
<dbReference type="Gene3D" id="3.30.559.30">
    <property type="entry name" value="Nonribosomal peptide synthetase, condensation domain"/>
    <property type="match status" value="1"/>
</dbReference>
<dbReference type="InterPro" id="IPR036736">
    <property type="entry name" value="ACP-like_sf"/>
</dbReference>
<keyword evidence="3" id="KW-0597">Phosphoprotein</keyword>
<dbReference type="InterPro" id="IPR010071">
    <property type="entry name" value="AA_adenyl_dom"/>
</dbReference>
<feature type="active site" description="Proton acceptor; for dehydratase activity" evidence="8">
    <location>
        <position position="948"/>
    </location>
</feature>
<dbReference type="Gene3D" id="3.30.300.30">
    <property type="match status" value="1"/>
</dbReference>
<dbReference type="Pfam" id="PF00668">
    <property type="entry name" value="Condensation"/>
    <property type="match status" value="1"/>
</dbReference>
<dbReference type="Gene3D" id="3.40.50.12780">
    <property type="entry name" value="N-terminal domain of ligase-like"/>
    <property type="match status" value="1"/>
</dbReference>
<dbReference type="PANTHER" id="PTHR43775">
    <property type="entry name" value="FATTY ACID SYNTHASE"/>
    <property type="match status" value="1"/>
</dbReference>
<dbReference type="SMART" id="SM00827">
    <property type="entry name" value="PKS_AT"/>
    <property type="match status" value="1"/>
</dbReference>
<dbReference type="Gene3D" id="3.30.559.10">
    <property type="entry name" value="Chloramphenicol acetyltransferase-like domain"/>
    <property type="match status" value="1"/>
</dbReference>
<organism evidence="12 13">
    <name type="scientific">Burkholderia contaminans</name>
    <dbReference type="NCBI Taxonomy" id="488447"/>
    <lineage>
        <taxon>Bacteria</taxon>
        <taxon>Pseudomonadati</taxon>
        <taxon>Pseudomonadota</taxon>
        <taxon>Betaproteobacteria</taxon>
        <taxon>Burkholderiales</taxon>
        <taxon>Burkholderiaceae</taxon>
        <taxon>Burkholderia</taxon>
        <taxon>Burkholderia cepacia complex</taxon>
    </lineage>
</organism>
<dbReference type="InterPro" id="IPR001242">
    <property type="entry name" value="Condensation_dom"/>
</dbReference>
<dbReference type="InterPro" id="IPR014043">
    <property type="entry name" value="Acyl_transferase_dom"/>
</dbReference>
<comment type="cofactor">
    <cofactor evidence="1">
        <name>pantetheine 4'-phosphate</name>
        <dbReference type="ChEBI" id="CHEBI:47942"/>
    </cofactor>
</comment>
<evidence type="ECO:0000259" key="9">
    <source>
        <dbReference type="PROSITE" id="PS50075"/>
    </source>
</evidence>
<dbReference type="PROSITE" id="PS00606">
    <property type="entry name" value="KS3_1"/>
    <property type="match status" value="1"/>
</dbReference>
<dbReference type="SMART" id="SM00823">
    <property type="entry name" value="PKS_PP"/>
    <property type="match status" value="1"/>
</dbReference>
<dbReference type="InterPro" id="IPR014030">
    <property type="entry name" value="Ketoacyl_synth_N"/>
</dbReference>